<evidence type="ECO:0000313" key="3">
    <source>
        <dbReference type="Proteomes" id="UP000182235"/>
    </source>
</evidence>
<keyword evidence="3" id="KW-1185">Reference proteome</keyword>
<dbReference type="OrthoDB" id="4207325at2759"/>
<dbReference type="STRING" id="1447872.A0A1J9Q6W5"/>
<feature type="compositionally biased region" description="Basic and acidic residues" evidence="1">
    <location>
        <begin position="28"/>
        <end position="42"/>
    </location>
</feature>
<protein>
    <submittedName>
        <fullName evidence="2">Uncharacterized protein</fullName>
    </submittedName>
</protein>
<reference evidence="2 3" key="1">
    <citation type="submission" date="2015-07" db="EMBL/GenBank/DDBJ databases">
        <title>Emmonsia species relationships and genome sequence.</title>
        <authorList>
            <consortium name="The Broad Institute Genomics Platform"/>
            <person name="Cuomo C.A."/>
            <person name="Munoz J.F."/>
            <person name="Imamovic A."/>
            <person name="Priest M.E."/>
            <person name="Young S."/>
            <person name="Clay O.K."/>
            <person name="McEwen J.G."/>
        </authorList>
    </citation>
    <scope>NUCLEOTIDE SEQUENCE [LARGE SCALE GENOMIC DNA]</scope>
    <source>
        <strain evidence="2 3">UAMH 9510</strain>
    </source>
</reference>
<name>A0A1J9Q6W5_9EURO</name>
<dbReference type="VEuPathDB" id="FungiDB:AJ78_07368"/>
<comment type="caution">
    <text evidence="2">The sequence shown here is derived from an EMBL/GenBank/DDBJ whole genome shotgun (WGS) entry which is preliminary data.</text>
</comment>
<feature type="compositionally biased region" description="Polar residues" evidence="1">
    <location>
        <begin position="17"/>
        <end position="27"/>
    </location>
</feature>
<gene>
    <name evidence="2" type="ORF">AJ78_07368</name>
</gene>
<dbReference type="EMBL" id="LGRN01000465">
    <property type="protein sequence ID" value="OJD11967.1"/>
    <property type="molecule type" value="Genomic_DNA"/>
</dbReference>
<proteinExistence type="predicted"/>
<evidence type="ECO:0000313" key="2">
    <source>
        <dbReference type="EMBL" id="OJD11967.1"/>
    </source>
</evidence>
<feature type="region of interest" description="Disordered" evidence="1">
    <location>
        <begin position="14"/>
        <end position="42"/>
    </location>
</feature>
<evidence type="ECO:0000256" key="1">
    <source>
        <dbReference type="SAM" id="MobiDB-lite"/>
    </source>
</evidence>
<accession>A0A1J9Q6W5</accession>
<dbReference type="Proteomes" id="UP000182235">
    <property type="component" value="Unassembled WGS sequence"/>
</dbReference>
<organism evidence="2 3">
    <name type="scientific">Emergomyces pasteurianus Ep9510</name>
    <dbReference type="NCBI Taxonomy" id="1447872"/>
    <lineage>
        <taxon>Eukaryota</taxon>
        <taxon>Fungi</taxon>
        <taxon>Dikarya</taxon>
        <taxon>Ascomycota</taxon>
        <taxon>Pezizomycotina</taxon>
        <taxon>Eurotiomycetes</taxon>
        <taxon>Eurotiomycetidae</taxon>
        <taxon>Onygenales</taxon>
        <taxon>Ajellomycetaceae</taxon>
        <taxon>Emergomyces</taxon>
    </lineage>
</organism>
<sequence length="129" mass="14782">MAYLARSKTLPLRRMKSNSSLTTPSDTSSREAKSSFMERHKNDITRDSKDFYQKLLTKDTKVPRDTVFEDDAFESSSSCKRLNKYNEAGVIQIIGELIVPSARSAIDLGRVTYHLHKLHSFYSVQSQQF</sequence>
<dbReference type="AlphaFoldDB" id="A0A1J9Q6W5"/>